<gene>
    <name evidence="7" type="ORF">CJ229_003280</name>
</gene>
<dbReference type="InterPro" id="IPR010998">
    <property type="entry name" value="Integrase_recombinase_N"/>
</dbReference>
<dbReference type="PROSITE" id="PS51900">
    <property type="entry name" value="CB"/>
    <property type="match status" value="1"/>
</dbReference>
<evidence type="ECO:0000256" key="1">
    <source>
        <dbReference type="ARBA" id="ARBA00008857"/>
    </source>
</evidence>
<dbReference type="SUPFAM" id="SSF56349">
    <property type="entry name" value="DNA breaking-rejoining enzymes"/>
    <property type="match status" value="1"/>
</dbReference>
<dbReference type="EMBL" id="CP136964">
    <property type="protein sequence ID" value="WOS96781.1"/>
    <property type="molecule type" value="Genomic_DNA"/>
</dbReference>
<dbReference type="RefSeq" id="WP_102167430.1">
    <property type="nucleotide sequence ID" value="NZ_CP136964.1"/>
</dbReference>
<dbReference type="CDD" id="cd01189">
    <property type="entry name" value="INT_ICEBs1_C_like"/>
    <property type="match status" value="1"/>
</dbReference>
<feature type="domain" description="Tyr recombinase" evidence="5">
    <location>
        <begin position="170"/>
        <end position="342"/>
    </location>
</feature>
<evidence type="ECO:0000313" key="8">
    <source>
        <dbReference type="Proteomes" id="UP000243626"/>
    </source>
</evidence>
<organism evidence="7 8">
    <name type="scientific">Nosocomiicoccus massiliensis</name>
    <dbReference type="NCBI Taxonomy" id="1232430"/>
    <lineage>
        <taxon>Bacteria</taxon>
        <taxon>Bacillati</taxon>
        <taxon>Bacillota</taxon>
        <taxon>Bacilli</taxon>
        <taxon>Bacillales</taxon>
        <taxon>Staphylococcaceae</taxon>
        <taxon>Nosocomiicoccus</taxon>
    </lineage>
</organism>
<dbReference type="InterPro" id="IPR013762">
    <property type="entry name" value="Integrase-like_cat_sf"/>
</dbReference>
<dbReference type="InterPro" id="IPR050090">
    <property type="entry name" value="Tyrosine_recombinase_XerCD"/>
</dbReference>
<sequence>MTNITIQERKDIKDKNKRFRYVFHYKNKRYRGGGFPTKAIARQKAREHLEQLEGSPVATEKTFSKYYTDWLLLENKKEEISKKQYYWYTRSLDLFNEYFGEDIKINEIEKIDYRNFLKWYGDDRAFSTLKKVHSCLSQVFKFAHSEGDIFKDPTYQAKLRTYATGVNQADEDKFIKSTDDYLRLIEYFRSRKERSYLLLFIIAITGSRFSETNKLTEKDLLEGNRIHLRGTKNETSDRIVAISEKDMNYIRKRIDELPKKANGMIFDLSHNAGLKSYRKAFKDLNINYDRTLHSLRHTHCSYLLRKGINIEVVSKRLGHKSTTTTREIYSHILKELEDENAKKIRDLFS</sequence>
<keyword evidence="8" id="KW-1185">Reference proteome</keyword>
<reference evidence="8" key="1">
    <citation type="submission" date="2017-09" db="EMBL/GenBank/DDBJ databases">
        <title>Bacterial strain isolated from the female urinary microbiota.</title>
        <authorList>
            <person name="Thomas-White K."/>
            <person name="Kumar N."/>
            <person name="Forster S."/>
            <person name="Putonti C."/>
            <person name="Lawley T."/>
            <person name="Wolfe A.J."/>
        </authorList>
    </citation>
    <scope>NUCLEOTIDE SEQUENCE [LARGE SCALE GENOMIC DNA]</scope>
    <source>
        <strain evidence="8">UMB0959</strain>
    </source>
</reference>
<dbReference type="PANTHER" id="PTHR30349:SF64">
    <property type="entry name" value="PROPHAGE INTEGRASE INTD-RELATED"/>
    <property type="match status" value="1"/>
</dbReference>
<dbReference type="InterPro" id="IPR044068">
    <property type="entry name" value="CB"/>
</dbReference>
<dbReference type="PROSITE" id="PS51898">
    <property type="entry name" value="TYR_RECOMBINASE"/>
    <property type="match status" value="1"/>
</dbReference>
<comment type="similarity">
    <text evidence="1">Belongs to the 'phage' integrase family.</text>
</comment>
<dbReference type="Proteomes" id="UP000243626">
    <property type="component" value="Chromosome"/>
</dbReference>
<dbReference type="GO" id="GO:0006310">
    <property type="term" value="P:DNA recombination"/>
    <property type="evidence" value="ECO:0007669"/>
    <property type="project" value="UniProtKB-KW"/>
</dbReference>
<evidence type="ECO:0000259" key="5">
    <source>
        <dbReference type="PROSITE" id="PS51898"/>
    </source>
</evidence>
<dbReference type="InterPro" id="IPR002104">
    <property type="entry name" value="Integrase_catalytic"/>
</dbReference>
<keyword evidence="2 4" id="KW-0238">DNA-binding</keyword>
<dbReference type="AlphaFoldDB" id="A0AAF0YQJ5"/>
<dbReference type="PANTHER" id="PTHR30349">
    <property type="entry name" value="PHAGE INTEGRASE-RELATED"/>
    <property type="match status" value="1"/>
</dbReference>
<accession>A0AAF0YQJ5</accession>
<evidence type="ECO:0000256" key="2">
    <source>
        <dbReference type="ARBA" id="ARBA00023125"/>
    </source>
</evidence>
<dbReference type="InterPro" id="IPR011010">
    <property type="entry name" value="DNA_brk_join_enz"/>
</dbReference>
<dbReference type="Gene3D" id="1.10.443.10">
    <property type="entry name" value="Intergrase catalytic core"/>
    <property type="match status" value="1"/>
</dbReference>
<dbReference type="KEGG" id="nmy:CJ229_003280"/>
<evidence type="ECO:0000313" key="7">
    <source>
        <dbReference type="EMBL" id="WOS96781.1"/>
    </source>
</evidence>
<protein>
    <submittedName>
        <fullName evidence="7">Site-specific integrase</fullName>
    </submittedName>
</protein>
<proteinExistence type="inferred from homology"/>
<evidence type="ECO:0000259" key="6">
    <source>
        <dbReference type="PROSITE" id="PS51900"/>
    </source>
</evidence>
<evidence type="ECO:0000256" key="3">
    <source>
        <dbReference type="ARBA" id="ARBA00023172"/>
    </source>
</evidence>
<keyword evidence="3" id="KW-0233">DNA recombination</keyword>
<dbReference type="GO" id="GO:0015074">
    <property type="term" value="P:DNA integration"/>
    <property type="evidence" value="ECO:0007669"/>
    <property type="project" value="InterPro"/>
</dbReference>
<name>A0AAF0YQJ5_9STAP</name>
<dbReference type="Gene3D" id="1.10.150.130">
    <property type="match status" value="1"/>
</dbReference>
<evidence type="ECO:0000256" key="4">
    <source>
        <dbReference type="PROSITE-ProRule" id="PRU01248"/>
    </source>
</evidence>
<dbReference type="Pfam" id="PF00589">
    <property type="entry name" value="Phage_integrase"/>
    <property type="match status" value="1"/>
</dbReference>
<feature type="domain" description="Core-binding (CB)" evidence="6">
    <location>
        <begin position="58"/>
        <end position="144"/>
    </location>
</feature>
<dbReference type="GO" id="GO:0003677">
    <property type="term" value="F:DNA binding"/>
    <property type="evidence" value="ECO:0007669"/>
    <property type="project" value="UniProtKB-UniRule"/>
</dbReference>